<dbReference type="InterPro" id="IPR049980">
    <property type="entry name" value="LTA4H_cat"/>
</dbReference>
<dbReference type="FunFam" id="1.10.390.10:FF:000003">
    <property type="entry name" value="Leukotriene A(4) hydrolase"/>
    <property type="match status" value="1"/>
</dbReference>
<feature type="binding site" evidence="16">
    <location>
        <begin position="269"/>
        <end position="271"/>
    </location>
    <ligand>
        <name>a peptide</name>
        <dbReference type="ChEBI" id="CHEBI:60466"/>
    </ligand>
</feature>
<feature type="binding site" evidence="16">
    <location>
        <begin position="408"/>
        <end position="413"/>
    </location>
    <ligand>
        <name>a peptide</name>
        <dbReference type="ChEBI" id="CHEBI:60466"/>
    </ligand>
</feature>
<evidence type="ECO:0000256" key="2">
    <source>
        <dbReference type="ARBA" id="ARBA00002142"/>
    </source>
</evidence>
<comment type="cofactor">
    <cofactor evidence="17">
        <name>Zn(2+)</name>
        <dbReference type="ChEBI" id="CHEBI:29105"/>
    </cofactor>
    <text evidence="17">Binds 1 zinc ion per subunit.</text>
</comment>
<dbReference type="EC" id="3.3.2.10" evidence="5"/>
<dbReference type="Pfam" id="PF17900">
    <property type="entry name" value="Peptidase_M1_N"/>
    <property type="match status" value="1"/>
</dbReference>
<evidence type="ECO:0000256" key="9">
    <source>
        <dbReference type="ARBA" id="ARBA00022801"/>
    </source>
</evidence>
<evidence type="ECO:0000256" key="10">
    <source>
        <dbReference type="ARBA" id="ARBA00022833"/>
    </source>
</evidence>
<feature type="non-terminal residue" evidence="20">
    <location>
        <position position="1"/>
    </location>
</feature>
<feature type="active site" description="Proton acceptor" evidence="15">
    <location>
        <position position="438"/>
    </location>
</feature>
<evidence type="ECO:0000256" key="14">
    <source>
        <dbReference type="ARBA" id="ARBA00071930"/>
    </source>
</evidence>
<evidence type="ECO:0000256" key="5">
    <source>
        <dbReference type="ARBA" id="ARBA00013006"/>
    </source>
</evidence>
<sequence>HDAMRCNDKITKYSKLQLAASAFCNEAQLQLVMRITQVPLALARRACHSALAQVPVTIRARNALIRQPDSQIITLASQPRSGAFRPRARSAHPSRHQPRPSLSRTLATTPTRSSPVPLLSPMMAPDPSSLSNFTEIRVTHSDFELDVNLDKKIIEGYVQIDAVAEVDSPSHLLLDTRDLTIHRVELHSPLQSPQGQGGPIPLKFQVDEPHKVLGSALRLELPADLVGPLTRGSRLSLGVRFTTSPSSSAVQFLDPAQTAGGRQPYLFTQCQAIHARSLVPCQDSPGAKMSYSAVVRVPQPLTALMSAVPDEPADGLPHLADVEPQYPTSLFSFHQKVPIAPYLLALAVGELSSATLGPRTRVWSEPSMVEAGAYEFADTNKFLEAGEAIAGEYVWGRYDLLLLPPSFPYGGMENPCLTFVTPTLLAGDRSLTNVVAHEIAHSWTGNLVTNANWEHFWLNEGFTVFLERKILGHLHGPATFQFHAAQGAAKLALEVERLGADNPYTRLVPDLSGGVDPDDVFSSIPYEKGFYFLYYLQELVGGADVFDPFLAAYIAAHRHKTLTSADFRKFFEDYFKEVPAAQTVDWDTWFFSPGMPPVTNTYDTSLAQQAYDLAMKWHTCDVMGIGSDGPAGASPADVDGWSSEQMVAFLDKLRQFRAPQPMHKTVTKRLAELYGIYDSNNAEIRYAFFKLAIPAEDDQALPAAALMLRNQGRMKFLRPLYRALHRSKAGRQLAEDTFAEVGVSYHPIARKMVAADLGIKDE</sequence>
<comment type="subcellular location">
    <subcellularLocation>
        <location evidence="3">Cytoplasm</location>
    </subcellularLocation>
</comment>
<evidence type="ECO:0000259" key="19">
    <source>
        <dbReference type="SMART" id="SM01263"/>
    </source>
</evidence>
<evidence type="ECO:0000313" key="21">
    <source>
        <dbReference type="Proteomes" id="UP000747399"/>
    </source>
</evidence>
<dbReference type="InterPro" id="IPR042097">
    <property type="entry name" value="Aminopeptidase_N-like_N_sf"/>
</dbReference>
<feature type="active site" description="Proton donor" evidence="15">
    <location>
        <position position="526"/>
    </location>
</feature>
<dbReference type="InterPro" id="IPR027268">
    <property type="entry name" value="Peptidase_M4/M1_CTD_sf"/>
</dbReference>
<keyword evidence="21" id="KW-1185">Reference proteome</keyword>
<keyword evidence="11" id="KW-0482">Metalloprotease</keyword>
<evidence type="ECO:0000256" key="15">
    <source>
        <dbReference type="PIRSR" id="PIRSR634015-1"/>
    </source>
</evidence>
<dbReference type="PANTHER" id="PTHR45726">
    <property type="entry name" value="LEUKOTRIENE A-4 HYDROLASE"/>
    <property type="match status" value="1"/>
</dbReference>
<dbReference type="InterPro" id="IPR016024">
    <property type="entry name" value="ARM-type_fold"/>
</dbReference>
<dbReference type="SMART" id="SM01263">
    <property type="entry name" value="Leuk-A4-hydro_C"/>
    <property type="match status" value="1"/>
</dbReference>
<dbReference type="SUPFAM" id="SSF63737">
    <property type="entry name" value="Leukotriene A4 hydrolase N-terminal domain"/>
    <property type="match status" value="1"/>
</dbReference>
<dbReference type="Gene3D" id="1.10.390.10">
    <property type="entry name" value="Neutral Protease Domain 2"/>
    <property type="match status" value="1"/>
</dbReference>
<evidence type="ECO:0000256" key="6">
    <source>
        <dbReference type="ARBA" id="ARBA00022490"/>
    </source>
</evidence>
<dbReference type="GO" id="GO:0008237">
    <property type="term" value="F:metallopeptidase activity"/>
    <property type="evidence" value="ECO:0007669"/>
    <property type="project" value="UniProtKB-KW"/>
</dbReference>
<feature type="compositionally biased region" description="Polar residues" evidence="18">
    <location>
        <begin position="100"/>
        <end position="114"/>
    </location>
</feature>
<dbReference type="GO" id="GO:0005829">
    <property type="term" value="C:cytosol"/>
    <property type="evidence" value="ECO:0007669"/>
    <property type="project" value="TreeGrafter"/>
</dbReference>
<feature type="region of interest" description="Disordered" evidence="18">
    <location>
        <begin position="76"/>
        <end position="123"/>
    </location>
</feature>
<name>A0A8J4BK66_9CHLO</name>
<dbReference type="SUPFAM" id="SSF55486">
    <property type="entry name" value="Metalloproteases ('zincins'), catalytic domain"/>
    <property type="match status" value="1"/>
</dbReference>
<proteinExistence type="inferred from homology"/>
<comment type="similarity">
    <text evidence="4">Belongs to the peptidase M1 family.</text>
</comment>
<dbReference type="InterPro" id="IPR015211">
    <property type="entry name" value="Peptidase_M1_C"/>
</dbReference>
<evidence type="ECO:0000256" key="3">
    <source>
        <dbReference type="ARBA" id="ARBA00004496"/>
    </source>
</evidence>
<dbReference type="SUPFAM" id="SSF48371">
    <property type="entry name" value="ARM repeat"/>
    <property type="match status" value="1"/>
</dbReference>
<evidence type="ECO:0000256" key="7">
    <source>
        <dbReference type="ARBA" id="ARBA00022670"/>
    </source>
</evidence>
<dbReference type="Pfam" id="PF09127">
    <property type="entry name" value="Leuk-A4-hydro_C"/>
    <property type="match status" value="1"/>
</dbReference>
<dbReference type="Gene3D" id="3.30.2010.30">
    <property type="match status" value="1"/>
</dbReference>
<evidence type="ECO:0000256" key="16">
    <source>
        <dbReference type="PIRSR" id="PIRSR634015-2"/>
    </source>
</evidence>
<protein>
    <recommendedName>
        <fullName evidence="14">Leucine aminopeptidase</fullName>
        <ecNumber evidence="5">3.3.2.10</ecNumber>
    </recommendedName>
    <alternativeName>
        <fullName evidence="12">Epoxide hydrolase</fullName>
    </alternativeName>
    <alternativeName>
        <fullName evidence="13">Leukotriene A-4 hydrolase homolog</fullName>
    </alternativeName>
</protein>
<dbReference type="InterPro" id="IPR001930">
    <property type="entry name" value="Peptidase_M1"/>
</dbReference>
<comment type="function">
    <text evidence="2">Aminopeptidase that preferentially cleaves di- and tripeptides. Also has low epoxide hydrolase activity (in vitro). Can hydrolyze the epoxide leukotriene LTA(4) but it forms preferentially 5,6-dihydroxy-7,9,11,14-eicosatetraenoic acid rather than the cytokine leukotriene B(4) as the product compared to the homologous mammalian enzyme (in vitro).</text>
</comment>
<evidence type="ECO:0000313" key="20">
    <source>
        <dbReference type="EMBL" id="GIL63417.1"/>
    </source>
</evidence>
<comment type="caution">
    <text evidence="20">The sequence shown here is derived from an EMBL/GenBank/DDBJ whole genome shotgun (WGS) entry which is preliminary data.</text>
</comment>
<dbReference type="GO" id="GO:0004301">
    <property type="term" value="F:epoxide hydrolase activity"/>
    <property type="evidence" value="ECO:0007669"/>
    <property type="project" value="UniProtKB-EC"/>
</dbReference>
<dbReference type="GO" id="GO:0006508">
    <property type="term" value="P:proteolysis"/>
    <property type="evidence" value="ECO:0007669"/>
    <property type="project" value="UniProtKB-KW"/>
</dbReference>
<evidence type="ECO:0000256" key="1">
    <source>
        <dbReference type="ARBA" id="ARBA00001268"/>
    </source>
</evidence>
<feature type="compositionally biased region" description="Basic residues" evidence="18">
    <location>
        <begin position="86"/>
        <end position="98"/>
    </location>
</feature>
<evidence type="ECO:0000256" key="11">
    <source>
        <dbReference type="ARBA" id="ARBA00023049"/>
    </source>
</evidence>
<dbReference type="PRINTS" id="PR00756">
    <property type="entry name" value="ALADIPTASE"/>
</dbReference>
<dbReference type="InterPro" id="IPR014782">
    <property type="entry name" value="Peptidase_M1_dom"/>
</dbReference>
<dbReference type="InterPro" id="IPR038502">
    <property type="entry name" value="M1_LTA-4_hydro/amino_C_sf"/>
</dbReference>
<keyword evidence="9" id="KW-0378">Hydrolase</keyword>
<comment type="catalytic activity">
    <reaction evidence="1">
        <text>an epoxide + H2O = an ethanediol</text>
        <dbReference type="Rhea" id="RHEA:19037"/>
        <dbReference type="ChEBI" id="CHEBI:15377"/>
        <dbReference type="ChEBI" id="CHEBI:32955"/>
        <dbReference type="ChEBI" id="CHEBI:140594"/>
        <dbReference type="EC" id="3.3.2.10"/>
    </reaction>
</comment>
<organism evidence="20 21">
    <name type="scientific">Volvox africanus</name>
    <dbReference type="NCBI Taxonomy" id="51714"/>
    <lineage>
        <taxon>Eukaryota</taxon>
        <taxon>Viridiplantae</taxon>
        <taxon>Chlorophyta</taxon>
        <taxon>core chlorophytes</taxon>
        <taxon>Chlorophyceae</taxon>
        <taxon>CS clade</taxon>
        <taxon>Chlamydomonadales</taxon>
        <taxon>Volvocaceae</taxon>
        <taxon>Volvox</taxon>
    </lineage>
</organism>
<feature type="binding site" evidence="17">
    <location>
        <position position="437"/>
    </location>
    <ligand>
        <name>Zn(2+)</name>
        <dbReference type="ChEBI" id="CHEBI:29105"/>
        <note>catalytic</note>
    </ligand>
</feature>
<dbReference type="Proteomes" id="UP000747399">
    <property type="component" value="Unassembled WGS sequence"/>
</dbReference>
<feature type="binding site" evidence="17">
    <location>
        <position position="441"/>
    </location>
    <ligand>
        <name>Zn(2+)</name>
        <dbReference type="ChEBI" id="CHEBI:29105"/>
        <note>catalytic</note>
    </ligand>
</feature>
<evidence type="ECO:0000256" key="12">
    <source>
        <dbReference type="ARBA" id="ARBA00030177"/>
    </source>
</evidence>
<dbReference type="GO" id="GO:0008270">
    <property type="term" value="F:zinc ion binding"/>
    <property type="evidence" value="ECO:0007669"/>
    <property type="project" value="InterPro"/>
</dbReference>
<dbReference type="EMBL" id="BNCO01000057">
    <property type="protein sequence ID" value="GIL63417.1"/>
    <property type="molecule type" value="Genomic_DNA"/>
</dbReference>
<dbReference type="Gene3D" id="1.25.40.320">
    <property type="entry name" value="Peptidase M1, leukotriene A4 hydrolase/aminopeptidase C-terminal domain"/>
    <property type="match status" value="1"/>
</dbReference>
<dbReference type="Gene3D" id="2.60.40.1730">
    <property type="entry name" value="tricorn interacting facor f3 domain"/>
    <property type="match status" value="1"/>
</dbReference>
<evidence type="ECO:0000256" key="4">
    <source>
        <dbReference type="ARBA" id="ARBA00010136"/>
    </source>
</evidence>
<evidence type="ECO:0000256" key="8">
    <source>
        <dbReference type="ARBA" id="ARBA00022723"/>
    </source>
</evidence>
<evidence type="ECO:0000256" key="13">
    <source>
        <dbReference type="ARBA" id="ARBA00031416"/>
    </source>
</evidence>
<gene>
    <name evidence="20" type="ORF">Vafri_17456</name>
</gene>
<dbReference type="AlphaFoldDB" id="A0A8J4BK66"/>
<reference evidence="20" key="1">
    <citation type="journal article" date="2021" name="Proc. Natl. Acad. Sci. U.S.A.">
        <title>Three genomes in the algal genus Volvox reveal the fate of a haploid sex-determining region after a transition to homothallism.</title>
        <authorList>
            <person name="Yamamoto K."/>
            <person name="Hamaji T."/>
            <person name="Kawai-Toyooka H."/>
            <person name="Matsuzaki R."/>
            <person name="Takahashi F."/>
            <person name="Nishimura Y."/>
            <person name="Kawachi M."/>
            <person name="Noguchi H."/>
            <person name="Minakuchi Y."/>
            <person name="Umen J.G."/>
            <person name="Toyoda A."/>
            <person name="Nozaki H."/>
        </authorList>
    </citation>
    <scope>NUCLEOTIDE SEQUENCE</scope>
    <source>
        <strain evidence="20">NIES-3780</strain>
    </source>
</reference>
<dbReference type="Pfam" id="PF01433">
    <property type="entry name" value="Peptidase_M1"/>
    <property type="match status" value="1"/>
</dbReference>
<feature type="binding site" evidence="17">
    <location>
        <position position="460"/>
    </location>
    <ligand>
        <name>Zn(2+)</name>
        <dbReference type="ChEBI" id="CHEBI:29105"/>
        <note>catalytic</note>
    </ligand>
</feature>
<evidence type="ECO:0000256" key="18">
    <source>
        <dbReference type="SAM" id="MobiDB-lite"/>
    </source>
</evidence>
<keyword evidence="7" id="KW-0645">Protease</keyword>
<accession>A0A8J4BK66</accession>
<evidence type="ECO:0000256" key="17">
    <source>
        <dbReference type="PIRSR" id="PIRSR634015-3"/>
    </source>
</evidence>
<keyword evidence="10 17" id="KW-0862">Zinc</keyword>
<dbReference type="FunFam" id="3.30.2010.30:FF:000001">
    <property type="entry name" value="Leukotriene A(4) hydrolase"/>
    <property type="match status" value="1"/>
</dbReference>
<dbReference type="InterPro" id="IPR034015">
    <property type="entry name" value="M1_LTA4H"/>
</dbReference>
<keyword evidence="6" id="KW-0963">Cytoplasm</keyword>
<dbReference type="CDD" id="cd09599">
    <property type="entry name" value="M1_LTA4H"/>
    <property type="match status" value="1"/>
</dbReference>
<dbReference type="PANTHER" id="PTHR45726:SF3">
    <property type="entry name" value="LEUKOTRIENE A-4 HYDROLASE"/>
    <property type="match status" value="1"/>
</dbReference>
<keyword evidence="8 17" id="KW-0479">Metal-binding</keyword>
<dbReference type="InterPro" id="IPR045357">
    <property type="entry name" value="Aminopeptidase_N-like_N"/>
</dbReference>
<feature type="domain" description="Peptidase M1 leukotriene A4 hydrolase/aminopeptidase C-terminal" evidence="19">
    <location>
        <begin position="605"/>
        <end position="757"/>
    </location>
</feature>
<feature type="binding site" evidence="16">
    <location>
        <begin position="713"/>
        <end position="715"/>
    </location>
    <ligand>
        <name>a peptide</name>
        <dbReference type="ChEBI" id="CHEBI:60466"/>
    </ligand>
</feature>